<evidence type="ECO:0000256" key="1">
    <source>
        <dbReference type="SAM" id="MobiDB-lite"/>
    </source>
</evidence>
<reference evidence="3" key="1">
    <citation type="submission" date="2022-06" db="EMBL/GenBank/DDBJ databases">
        <title>Complete genome sequences of two strains of the flax pathogen Septoria linicola.</title>
        <authorList>
            <person name="Lapalu N."/>
            <person name="Simon A."/>
            <person name="Demenou B."/>
            <person name="Paumier D."/>
            <person name="Guillot M.-P."/>
            <person name="Gout L."/>
            <person name="Valade R."/>
        </authorList>
    </citation>
    <scope>NUCLEOTIDE SEQUENCE</scope>
    <source>
        <strain evidence="3">SE15195</strain>
    </source>
</reference>
<dbReference type="GO" id="GO:0006897">
    <property type="term" value="P:endocytosis"/>
    <property type="evidence" value="ECO:0007669"/>
    <property type="project" value="TreeGrafter"/>
</dbReference>
<dbReference type="AlphaFoldDB" id="A0A9Q9ARK3"/>
<proteinExistence type="predicted"/>
<feature type="transmembrane region" description="Helical" evidence="2">
    <location>
        <begin position="7"/>
        <end position="31"/>
    </location>
</feature>
<dbReference type="OrthoDB" id="5419460at2759"/>
<dbReference type="GO" id="GO:0005886">
    <property type="term" value="C:plasma membrane"/>
    <property type="evidence" value="ECO:0007669"/>
    <property type="project" value="InterPro"/>
</dbReference>
<sequence>MAGARPALAIAALVLTGGGIVLQFFIILSGLNSSPLNLVYFLQTSTNGITNGNDEYRNPARWTYLDICGVDGSRNANCGSTRAATPFDPVRNFGTETGVPQQFIGTNYYYYLSRVAWAFYLIALFFAVVTFFISLLAICARLGAYLTGFFGLFAFMAQAVASALMTAWTVRARNVLNSNGQDASLGRYAYGFSWGATAAFFIAAVLVCIGGSAGKNNNKQKSSYFGRKRSTRSRGSFIDSSSDRRVVKDEYDIPQPTTYARSPA</sequence>
<dbReference type="PANTHER" id="PTHR36414">
    <property type="entry name" value="PROTEIN SUR7"/>
    <property type="match status" value="1"/>
</dbReference>
<feature type="region of interest" description="Disordered" evidence="1">
    <location>
        <begin position="221"/>
        <end position="243"/>
    </location>
</feature>
<evidence type="ECO:0000256" key="2">
    <source>
        <dbReference type="SAM" id="Phobius"/>
    </source>
</evidence>
<dbReference type="GO" id="GO:0032185">
    <property type="term" value="P:septin cytoskeleton organization"/>
    <property type="evidence" value="ECO:0007669"/>
    <property type="project" value="TreeGrafter"/>
</dbReference>
<organism evidence="3 4">
    <name type="scientific">Septoria linicola</name>
    <dbReference type="NCBI Taxonomy" id="215465"/>
    <lineage>
        <taxon>Eukaryota</taxon>
        <taxon>Fungi</taxon>
        <taxon>Dikarya</taxon>
        <taxon>Ascomycota</taxon>
        <taxon>Pezizomycotina</taxon>
        <taxon>Dothideomycetes</taxon>
        <taxon>Dothideomycetidae</taxon>
        <taxon>Mycosphaerellales</taxon>
        <taxon>Mycosphaerellaceae</taxon>
        <taxon>Septoria</taxon>
    </lineage>
</organism>
<protein>
    <recommendedName>
        <fullName evidence="5">Protein SUR7</fullName>
    </recommendedName>
</protein>
<dbReference type="InterPro" id="IPR009571">
    <property type="entry name" value="SUR7/Rim9-like_fungi"/>
</dbReference>
<feature type="transmembrane region" description="Helical" evidence="2">
    <location>
        <begin position="145"/>
        <end position="168"/>
    </location>
</feature>
<feature type="transmembrane region" description="Helical" evidence="2">
    <location>
        <begin position="117"/>
        <end position="138"/>
    </location>
</feature>
<evidence type="ECO:0008006" key="5">
    <source>
        <dbReference type="Google" id="ProtNLM"/>
    </source>
</evidence>
<dbReference type="Pfam" id="PF06687">
    <property type="entry name" value="SUR7"/>
    <property type="match status" value="1"/>
</dbReference>
<dbReference type="EMBL" id="CP099420">
    <property type="protein sequence ID" value="USW50751.1"/>
    <property type="molecule type" value="Genomic_DNA"/>
</dbReference>
<keyword evidence="4" id="KW-1185">Reference proteome</keyword>
<keyword evidence="2" id="KW-1133">Transmembrane helix</keyword>
<keyword evidence="2" id="KW-0472">Membrane</keyword>
<feature type="transmembrane region" description="Helical" evidence="2">
    <location>
        <begin position="188"/>
        <end position="213"/>
    </location>
</feature>
<keyword evidence="2" id="KW-0812">Transmembrane</keyword>
<evidence type="ECO:0000313" key="3">
    <source>
        <dbReference type="EMBL" id="USW50751.1"/>
    </source>
</evidence>
<accession>A0A9Q9ARK3</accession>
<dbReference type="GO" id="GO:0005938">
    <property type="term" value="C:cell cortex"/>
    <property type="evidence" value="ECO:0007669"/>
    <property type="project" value="TreeGrafter"/>
</dbReference>
<dbReference type="GO" id="GO:0031505">
    <property type="term" value="P:fungal-type cell wall organization"/>
    <property type="evidence" value="ECO:0007669"/>
    <property type="project" value="TreeGrafter"/>
</dbReference>
<name>A0A9Q9ARK3_9PEZI</name>
<dbReference type="GO" id="GO:0030866">
    <property type="term" value="P:cortical actin cytoskeleton organization"/>
    <property type="evidence" value="ECO:0007669"/>
    <property type="project" value="TreeGrafter"/>
</dbReference>
<dbReference type="GO" id="GO:0045121">
    <property type="term" value="C:membrane raft"/>
    <property type="evidence" value="ECO:0007669"/>
    <property type="project" value="TreeGrafter"/>
</dbReference>
<dbReference type="Proteomes" id="UP001056384">
    <property type="component" value="Chromosome 3"/>
</dbReference>
<gene>
    <name evidence="3" type="ORF">Slin15195_G040700</name>
</gene>
<dbReference type="PANTHER" id="PTHR36414:SF1">
    <property type="entry name" value="PROTEIN SUR7"/>
    <property type="match status" value="1"/>
</dbReference>
<evidence type="ECO:0000313" key="4">
    <source>
        <dbReference type="Proteomes" id="UP001056384"/>
    </source>
</evidence>